<dbReference type="OrthoDB" id="9769677at2"/>
<comment type="caution">
    <text evidence="8">The sequence shown here is derived from an EMBL/GenBank/DDBJ whole genome shotgun (WGS) entry which is preliminary data.</text>
</comment>
<keyword evidence="6" id="KW-1133">Transmembrane helix</keyword>
<keyword evidence="9" id="KW-1185">Reference proteome</keyword>
<dbReference type="PROSITE" id="PS00198">
    <property type="entry name" value="4FE4S_FER_1"/>
    <property type="match status" value="1"/>
</dbReference>
<keyword evidence="6" id="KW-0472">Membrane</keyword>
<sequence>MSYIDNILFAVLLAVGFGYFISNVKKLIRNIKLGQDVDRSDNKKERWANMARIALGQSKMVRRPIAGILHIIVYVGFVIINIELLEIIIDGLFGTHRVFAFMGTAYNILIGSFEILAFLVLVAVITFLVRRNIIKLKRFIHSDLKGWPKSDANYILYFEIVMMSLFLLMNASDLALQHRGAPHFIEAGSFPISQFITPMFSGVGTDTLIILERVFWWMHIIGILTFMNYLYYSKHLHILLAFPNTYFADLNPLGKFNNLESVTKEVKLMMDPNADPFAAPPADADAAPAKFGASDVQDLNWVQLLNAYTCTECGRCTSSCPANLTGKKLSPRKIMMDTRDRAEEVGRNIDANKGVFVPDNKTLLNDYITAEELWACTSCNACVEECPVNISPLSIIMDMRRYLVMEQSAAPMSLNAMMTNVENNGAPWQYSQQDRLNWKNEN</sequence>
<keyword evidence="6" id="KW-0812">Transmembrane</keyword>
<dbReference type="RefSeq" id="WP_140000108.1">
    <property type="nucleotide sequence ID" value="NZ_VFJE01000052.1"/>
</dbReference>
<keyword evidence="5" id="KW-0411">Iron-sulfur</keyword>
<evidence type="ECO:0000256" key="2">
    <source>
        <dbReference type="ARBA" id="ARBA00022723"/>
    </source>
</evidence>
<feature type="domain" description="4Fe-4S ferredoxin-type" evidence="7">
    <location>
        <begin position="366"/>
        <end position="396"/>
    </location>
</feature>
<evidence type="ECO:0000256" key="3">
    <source>
        <dbReference type="ARBA" id="ARBA00023002"/>
    </source>
</evidence>
<reference evidence="8 9" key="2">
    <citation type="submission" date="2019-06" db="EMBL/GenBank/DDBJ databases">
        <authorList>
            <person name="Seo Y."/>
        </authorList>
    </citation>
    <scope>NUCLEOTIDE SEQUENCE [LARGE SCALE GENOMIC DNA]</scope>
    <source>
        <strain evidence="8 9">MaA-Y11</strain>
    </source>
</reference>
<dbReference type="PANTHER" id="PTHR43255">
    <property type="entry name" value="IRON-SULFUR-BINDING OXIDOREDUCTASE FADF-RELATED-RELATED"/>
    <property type="match status" value="1"/>
</dbReference>
<dbReference type="PROSITE" id="PS51379">
    <property type="entry name" value="4FE4S_FER_2"/>
    <property type="match status" value="2"/>
</dbReference>
<proteinExistence type="predicted"/>
<dbReference type="SUPFAM" id="SSF46548">
    <property type="entry name" value="alpha-helical ferredoxin"/>
    <property type="match status" value="1"/>
</dbReference>
<dbReference type="AlphaFoldDB" id="A0A501QEF6"/>
<feature type="transmembrane region" description="Helical" evidence="6">
    <location>
        <begin position="154"/>
        <end position="172"/>
    </location>
</feature>
<dbReference type="InterPro" id="IPR051460">
    <property type="entry name" value="HdrC_iron-sulfur_subunit"/>
</dbReference>
<organism evidence="8 9">
    <name type="scientific">Flavobacterium microcysteis</name>
    <dbReference type="NCBI Taxonomy" id="2596891"/>
    <lineage>
        <taxon>Bacteria</taxon>
        <taxon>Pseudomonadati</taxon>
        <taxon>Bacteroidota</taxon>
        <taxon>Flavobacteriia</taxon>
        <taxon>Flavobacteriales</taxon>
        <taxon>Flavobacteriaceae</taxon>
        <taxon>Flavobacterium</taxon>
    </lineage>
</organism>
<feature type="transmembrane region" description="Helical" evidence="6">
    <location>
        <begin position="65"/>
        <end position="85"/>
    </location>
</feature>
<reference evidence="8 9" key="1">
    <citation type="submission" date="2019-06" db="EMBL/GenBank/DDBJ databases">
        <title>Flavobacterium sp. MaA-Y11 from geoumgang.</title>
        <authorList>
            <person name="Jeong S."/>
        </authorList>
    </citation>
    <scope>NUCLEOTIDE SEQUENCE [LARGE SCALE GENOMIC DNA]</scope>
    <source>
        <strain evidence="8 9">MaA-Y11</strain>
    </source>
</reference>
<dbReference type="InterPro" id="IPR009051">
    <property type="entry name" value="Helical_ferredxn"/>
</dbReference>
<dbReference type="GO" id="GO:0005886">
    <property type="term" value="C:plasma membrane"/>
    <property type="evidence" value="ECO:0007669"/>
    <property type="project" value="TreeGrafter"/>
</dbReference>
<keyword evidence="2" id="KW-0479">Metal-binding</keyword>
<feature type="transmembrane region" description="Helical" evidence="6">
    <location>
        <begin position="214"/>
        <end position="232"/>
    </location>
</feature>
<dbReference type="Gene3D" id="1.10.1060.10">
    <property type="entry name" value="Alpha-helical ferredoxin"/>
    <property type="match status" value="1"/>
</dbReference>
<dbReference type="EMBL" id="VFJE01000052">
    <property type="protein sequence ID" value="TPD70605.1"/>
    <property type="molecule type" value="Genomic_DNA"/>
</dbReference>
<dbReference type="GO" id="GO:0051539">
    <property type="term" value="F:4 iron, 4 sulfur cluster binding"/>
    <property type="evidence" value="ECO:0007669"/>
    <property type="project" value="UniProtKB-KW"/>
</dbReference>
<keyword evidence="1" id="KW-0004">4Fe-4S</keyword>
<dbReference type="GO" id="GO:0016491">
    <property type="term" value="F:oxidoreductase activity"/>
    <property type="evidence" value="ECO:0007669"/>
    <property type="project" value="UniProtKB-KW"/>
</dbReference>
<dbReference type="SUPFAM" id="SSF103501">
    <property type="entry name" value="Respiratory nitrate reductase 1 gamma chain"/>
    <property type="match status" value="1"/>
</dbReference>
<feature type="transmembrane region" description="Helical" evidence="6">
    <location>
        <begin position="105"/>
        <end position="129"/>
    </location>
</feature>
<dbReference type="InterPro" id="IPR017900">
    <property type="entry name" value="4Fe4S_Fe_S_CS"/>
</dbReference>
<evidence type="ECO:0000256" key="5">
    <source>
        <dbReference type="ARBA" id="ARBA00023014"/>
    </source>
</evidence>
<evidence type="ECO:0000256" key="6">
    <source>
        <dbReference type="SAM" id="Phobius"/>
    </source>
</evidence>
<dbReference type="Gene3D" id="1.20.950.20">
    <property type="entry name" value="Transmembrane di-heme cytochromes, Chain C"/>
    <property type="match status" value="1"/>
</dbReference>
<feature type="domain" description="4Fe-4S ferredoxin-type" evidence="7">
    <location>
        <begin position="301"/>
        <end position="332"/>
    </location>
</feature>
<keyword evidence="4" id="KW-0408">Iron</keyword>
<dbReference type="GO" id="GO:0046872">
    <property type="term" value="F:metal ion binding"/>
    <property type="evidence" value="ECO:0007669"/>
    <property type="project" value="UniProtKB-KW"/>
</dbReference>
<evidence type="ECO:0000256" key="1">
    <source>
        <dbReference type="ARBA" id="ARBA00022485"/>
    </source>
</evidence>
<dbReference type="PANTHER" id="PTHR43255:SF1">
    <property type="entry name" value="IRON-SULFUR-BINDING OXIDOREDUCTASE FADF-RELATED"/>
    <property type="match status" value="1"/>
</dbReference>
<dbReference type="Proteomes" id="UP000319175">
    <property type="component" value="Unassembled WGS sequence"/>
</dbReference>
<accession>A0A501QEF6</accession>
<keyword evidence="3" id="KW-0560">Oxidoreductase</keyword>
<evidence type="ECO:0000259" key="7">
    <source>
        <dbReference type="PROSITE" id="PS51379"/>
    </source>
</evidence>
<gene>
    <name evidence="8" type="ORF">FJA49_06610</name>
</gene>
<evidence type="ECO:0000313" key="9">
    <source>
        <dbReference type="Proteomes" id="UP000319175"/>
    </source>
</evidence>
<dbReference type="InterPro" id="IPR017896">
    <property type="entry name" value="4Fe4S_Fe-S-bd"/>
</dbReference>
<evidence type="ECO:0000256" key="4">
    <source>
        <dbReference type="ARBA" id="ARBA00023004"/>
    </source>
</evidence>
<evidence type="ECO:0000313" key="8">
    <source>
        <dbReference type="EMBL" id="TPD70605.1"/>
    </source>
</evidence>
<dbReference type="Pfam" id="PF13187">
    <property type="entry name" value="Fer4_9"/>
    <property type="match status" value="1"/>
</dbReference>
<dbReference type="InterPro" id="IPR036197">
    <property type="entry name" value="NarG-like_sf"/>
</dbReference>
<protein>
    <submittedName>
        <fullName evidence="8">(Fe-S)-binding protein</fullName>
    </submittedName>
</protein>
<name>A0A501QEF6_9FLAO</name>
<feature type="transmembrane region" description="Helical" evidence="6">
    <location>
        <begin position="6"/>
        <end position="24"/>
    </location>
</feature>